<keyword evidence="2" id="KW-1185">Reference proteome</keyword>
<gene>
    <name evidence="1" type="ORF">LAZ67_8002139</name>
</gene>
<name>A0ABY6KSA4_9ARAC</name>
<evidence type="ECO:0000313" key="1">
    <source>
        <dbReference type="EMBL" id="UYV71197.1"/>
    </source>
</evidence>
<dbReference type="EMBL" id="CP092870">
    <property type="protein sequence ID" value="UYV71197.1"/>
    <property type="molecule type" value="Genomic_DNA"/>
</dbReference>
<dbReference type="Proteomes" id="UP001235939">
    <property type="component" value="Chromosome 08"/>
</dbReference>
<evidence type="ECO:0000313" key="2">
    <source>
        <dbReference type="Proteomes" id="UP001235939"/>
    </source>
</evidence>
<reference evidence="1 2" key="1">
    <citation type="submission" date="2022-01" db="EMBL/GenBank/DDBJ databases">
        <title>A chromosomal length assembly of Cordylochernes scorpioides.</title>
        <authorList>
            <person name="Zeh D."/>
            <person name="Zeh J."/>
        </authorList>
    </citation>
    <scope>NUCLEOTIDE SEQUENCE [LARGE SCALE GENOMIC DNA]</scope>
    <source>
        <strain evidence="1">IN4F17</strain>
        <tissue evidence="1">Whole Body</tissue>
    </source>
</reference>
<protein>
    <submittedName>
        <fullName evidence="1">Uncharacterized protein</fullName>
    </submittedName>
</protein>
<accession>A0ABY6KSA4</accession>
<proteinExistence type="predicted"/>
<sequence>MTSYSDVTFSRPPKPSLIVAEMNSISGKPPSLNLERRKTRDVLLPTTFLAGRFIYFANEEVRVSANAIRVRITEEMSLYIHNNFLATSYIF</sequence>
<organism evidence="1 2">
    <name type="scientific">Cordylochernes scorpioides</name>
    <dbReference type="NCBI Taxonomy" id="51811"/>
    <lineage>
        <taxon>Eukaryota</taxon>
        <taxon>Metazoa</taxon>
        <taxon>Ecdysozoa</taxon>
        <taxon>Arthropoda</taxon>
        <taxon>Chelicerata</taxon>
        <taxon>Arachnida</taxon>
        <taxon>Pseudoscorpiones</taxon>
        <taxon>Cheliferoidea</taxon>
        <taxon>Chernetidae</taxon>
        <taxon>Cordylochernes</taxon>
    </lineage>
</organism>